<evidence type="ECO:0000313" key="8">
    <source>
        <dbReference type="Proteomes" id="UP000235392"/>
    </source>
</evidence>
<dbReference type="PANTHER" id="PTHR11571:SF252">
    <property type="entry name" value="GLUTATHIONE S-TRANSFERASE"/>
    <property type="match status" value="1"/>
</dbReference>
<protein>
    <recommendedName>
        <fullName evidence="9">Glutathione transferase</fullName>
    </recommendedName>
</protein>
<dbReference type="InterPro" id="IPR004045">
    <property type="entry name" value="Glutathione_S-Trfase_N"/>
</dbReference>
<evidence type="ECO:0000313" key="5">
    <source>
        <dbReference type="EMBL" id="PLW29236.1"/>
    </source>
</evidence>
<proteinExistence type="predicted"/>
<evidence type="ECO:0000313" key="3">
    <source>
        <dbReference type="EMBL" id="PLW09423.1"/>
    </source>
</evidence>
<dbReference type="CDD" id="cd03192">
    <property type="entry name" value="GST_C_Sigma_like"/>
    <property type="match status" value="1"/>
</dbReference>
<dbReference type="SFLD" id="SFLDS00019">
    <property type="entry name" value="Glutathione_Transferase_(cytos"/>
    <property type="match status" value="1"/>
</dbReference>
<sequence length="204" mass="23218">MPSYKVTYFDIKGRAESIRLALHCSGIPFTDERLTREQFAERKESLPFGQVPVLTVDAQVIPQEVAILQYIGRQSGLYPSDREEALKVDIMINLSNDIYATTMVFYMPDNPGKEAIKKMMIDEKMPKLFDYFEKYLAKSGTTFCAGDKITIADFRFYSILSNIKGGVYEGLSTGLVDKYPHINKLYQAIDTHEKVASWNKSQAK</sequence>
<dbReference type="InterPro" id="IPR036249">
    <property type="entry name" value="Thioredoxin-like_sf"/>
</dbReference>
<evidence type="ECO:0000259" key="1">
    <source>
        <dbReference type="Pfam" id="PF02798"/>
    </source>
</evidence>
<dbReference type="PANTHER" id="PTHR11571">
    <property type="entry name" value="GLUTATHIONE S-TRANSFERASE"/>
    <property type="match status" value="1"/>
</dbReference>
<dbReference type="EMBL" id="PGCJ01000417">
    <property type="protein sequence ID" value="PLW29236.1"/>
    <property type="molecule type" value="Genomic_DNA"/>
</dbReference>
<dbReference type="EMBL" id="PGCJ01001105">
    <property type="protein sequence ID" value="PLW09423.1"/>
    <property type="molecule type" value="Genomic_DNA"/>
</dbReference>
<organism evidence="4 8">
    <name type="scientific">Puccinia coronata f. sp. avenae</name>
    <dbReference type="NCBI Taxonomy" id="200324"/>
    <lineage>
        <taxon>Eukaryota</taxon>
        <taxon>Fungi</taxon>
        <taxon>Dikarya</taxon>
        <taxon>Basidiomycota</taxon>
        <taxon>Pucciniomycotina</taxon>
        <taxon>Pucciniomycetes</taxon>
        <taxon>Pucciniales</taxon>
        <taxon>Pucciniaceae</taxon>
        <taxon>Puccinia</taxon>
    </lineage>
</organism>
<accession>A0A2N5SHG0</accession>
<reference evidence="7 8" key="1">
    <citation type="submission" date="2017-11" db="EMBL/GenBank/DDBJ databases">
        <title>De novo assembly and phasing of dikaryotic genomes from two isolates of Puccinia coronata f. sp. avenae, the causal agent of oat crown rust.</title>
        <authorList>
            <person name="Miller M.E."/>
            <person name="Zhang Y."/>
            <person name="Omidvar V."/>
            <person name="Sperschneider J."/>
            <person name="Schwessinger B."/>
            <person name="Raley C."/>
            <person name="Palmer J.M."/>
            <person name="Garnica D."/>
            <person name="Upadhyaya N."/>
            <person name="Rathjen J."/>
            <person name="Taylor J.M."/>
            <person name="Park R.F."/>
            <person name="Dodds P.N."/>
            <person name="Hirsch C.D."/>
            <person name="Kianian S.F."/>
            <person name="Figueroa M."/>
        </authorList>
    </citation>
    <scope>NUCLEOTIDE SEQUENCE [LARGE SCALE GENOMIC DNA]</scope>
    <source>
        <strain evidence="3">12NC29</strain>
        <strain evidence="4">12SD80</strain>
    </source>
</reference>
<dbReference type="FunFam" id="3.40.30.10:FF:000035">
    <property type="entry name" value="hematopoietic prostaglandin D synthase"/>
    <property type="match status" value="1"/>
</dbReference>
<evidence type="ECO:0000313" key="7">
    <source>
        <dbReference type="Proteomes" id="UP000235388"/>
    </source>
</evidence>
<dbReference type="Proteomes" id="UP000235392">
    <property type="component" value="Unassembled WGS sequence"/>
</dbReference>
<dbReference type="GO" id="GO:0006749">
    <property type="term" value="P:glutathione metabolic process"/>
    <property type="evidence" value="ECO:0007669"/>
    <property type="project" value="TreeGrafter"/>
</dbReference>
<dbReference type="InterPro" id="IPR050213">
    <property type="entry name" value="GST_superfamily"/>
</dbReference>
<dbReference type="Gene3D" id="3.40.30.10">
    <property type="entry name" value="Glutaredoxin"/>
    <property type="match status" value="1"/>
</dbReference>
<feature type="domain" description="Glutathione S-transferase C-terminal" evidence="2">
    <location>
        <begin position="103"/>
        <end position="202"/>
    </location>
</feature>
<dbReference type="InterPro" id="IPR040079">
    <property type="entry name" value="Glutathione_S-Trfase"/>
</dbReference>
<dbReference type="OrthoDB" id="414243at2759"/>
<feature type="domain" description="GST N-terminal" evidence="1">
    <location>
        <begin position="5"/>
        <end position="72"/>
    </location>
</feature>
<dbReference type="SUPFAM" id="SSF47616">
    <property type="entry name" value="GST C-terminal domain-like"/>
    <property type="match status" value="1"/>
</dbReference>
<keyword evidence="7" id="KW-1185">Reference proteome</keyword>
<evidence type="ECO:0000313" key="4">
    <source>
        <dbReference type="EMBL" id="PLW12635.1"/>
    </source>
</evidence>
<dbReference type="SFLD" id="SFLDG01205">
    <property type="entry name" value="AMPS.1"/>
    <property type="match status" value="1"/>
</dbReference>
<name>A0A2N5SHG0_9BASI</name>
<gene>
    <name evidence="5" type="ORF">PCANC_15760</name>
    <name evidence="3" type="ORF">PCANC_17621</name>
    <name evidence="6" type="ORF">PCASD_08595</name>
    <name evidence="4" type="ORF">PCASD_16206</name>
</gene>
<dbReference type="InterPro" id="IPR004046">
    <property type="entry name" value="GST_C"/>
</dbReference>
<dbReference type="InterPro" id="IPR036282">
    <property type="entry name" value="Glutathione-S-Trfase_C_sf"/>
</dbReference>
<dbReference type="SUPFAM" id="SSF52833">
    <property type="entry name" value="Thioredoxin-like"/>
    <property type="match status" value="1"/>
</dbReference>
<dbReference type="GO" id="GO:0004364">
    <property type="term" value="F:glutathione transferase activity"/>
    <property type="evidence" value="ECO:0007669"/>
    <property type="project" value="TreeGrafter"/>
</dbReference>
<dbReference type="CDD" id="cd03039">
    <property type="entry name" value="GST_N_Sigma_like"/>
    <property type="match status" value="1"/>
</dbReference>
<dbReference type="SFLD" id="SFLDG00363">
    <property type="entry name" value="AMPS_(cytGST):_Alpha-__Mu-__Pi"/>
    <property type="match status" value="1"/>
</dbReference>
<dbReference type="STRING" id="200324.A0A2N5SHG0"/>
<evidence type="ECO:0008006" key="9">
    <source>
        <dbReference type="Google" id="ProtNLM"/>
    </source>
</evidence>
<comment type="caution">
    <text evidence="4">The sequence shown here is derived from an EMBL/GenBank/DDBJ whole genome shotgun (WGS) entry which is preliminary data.</text>
</comment>
<dbReference type="AlphaFoldDB" id="A0A2N5SHG0"/>
<evidence type="ECO:0000259" key="2">
    <source>
        <dbReference type="Pfam" id="PF14497"/>
    </source>
</evidence>
<dbReference type="Gene3D" id="1.20.1050.10">
    <property type="match status" value="1"/>
</dbReference>
<dbReference type="Pfam" id="PF02798">
    <property type="entry name" value="GST_N"/>
    <property type="match status" value="1"/>
</dbReference>
<dbReference type="Proteomes" id="UP000235388">
    <property type="component" value="Unassembled WGS sequence"/>
</dbReference>
<dbReference type="EMBL" id="PGCI01000182">
    <property type="protein sequence ID" value="PLW35218.1"/>
    <property type="molecule type" value="Genomic_DNA"/>
</dbReference>
<evidence type="ECO:0000313" key="6">
    <source>
        <dbReference type="EMBL" id="PLW35218.1"/>
    </source>
</evidence>
<dbReference type="EMBL" id="PGCI01000878">
    <property type="protein sequence ID" value="PLW12635.1"/>
    <property type="molecule type" value="Genomic_DNA"/>
</dbReference>
<dbReference type="Pfam" id="PF14497">
    <property type="entry name" value="GST_C_3"/>
    <property type="match status" value="1"/>
</dbReference>
<dbReference type="FunFam" id="1.20.1050.10:FF:000055">
    <property type="entry name" value="Glutathione S-transferase"/>
    <property type="match status" value="1"/>
</dbReference>